<accession>A0ABT2Z7U6</accession>
<name>A0ABT2Z7U6_9RHOB</name>
<proteinExistence type="predicted"/>
<evidence type="ECO:0008006" key="4">
    <source>
        <dbReference type="Google" id="ProtNLM"/>
    </source>
</evidence>
<dbReference type="EMBL" id="JAOWKY010000001">
    <property type="protein sequence ID" value="MCV2867153.1"/>
    <property type="molecule type" value="Genomic_DNA"/>
</dbReference>
<dbReference type="Proteomes" id="UP001652542">
    <property type="component" value="Unassembled WGS sequence"/>
</dbReference>
<evidence type="ECO:0000313" key="3">
    <source>
        <dbReference type="Proteomes" id="UP001652542"/>
    </source>
</evidence>
<feature type="chain" id="PRO_5045367404" description="Argininosuccinate lyase" evidence="1">
    <location>
        <begin position="18"/>
        <end position="43"/>
    </location>
</feature>
<reference evidence="2 3" key="1">
    <citation type="submission" date="2022-10" db="EMBL/GenBank/DDBJ databases">
        <title>Defluviimonas sp. nov., isolated from ocean surface water.</title>
        <authorList>
            <person name="He W."/>
            <person name="Wang L."/>
            <person name="Zhang D.-F."/>
        </authorList>
    </citation>
    <scope>NUCLEOTIDE SEQUENCE [LARGE SCALE GENOMIC DNA]</scope>
    <source>
        <strain evidence="2 3">WL0002</strain>
    </source>
</reference>
<evidence type="ECO:0000313" key="2">
    <source>
        <dbReference type="EMBL" id="MCV2867153.1"/>
    </source>
</evidence>
<comment type="caution">
    <text evidence="2">The sequence shown here is derived from an EMBL/GenBank/DDBJ whole genome shotgun (WGS) entry which is preliminary data.</text>
</comment>
<feature type="signal peptide" evidence="1">
    <location>
        <begin position="1"/>
        <end position="17"/>
    </location>
</feature>
<keyword evidence="1" id="KW-0732">Signal</keyword>
<organism evidence="2 3">
    <name type="scientific">Albidovulum marisflavi</name>
    <dbReference type="NCBI Taxonomy" id="2984159"/>
    <lineage>
        <taxon>Bacteria</taxon>
        <taxon>Pseudomonadati</taxon>
        <taxon>Pseudomonadota</taxon>
        <taxon>Alphaproteobacteria</taxon>
        <taxon>Rhodobacterales</taxon>
        <taxon>Paracoccaceae</taxon>
        <taxon>Albidovulum</taxon>
    </lineage>
</organism>
<keyword evidence="3" id="KW-1185">Reference proteome</keyword>
<gene>
    <name evidence="2" type="ORF">OEW28_00750</name>
</gene>
<evidence type="ECO:0000256" key="1">
    <source>
        <dbReference type="SAM" id="SignalP"/>
    </source>
</evidence>
<dbReference type="RefSeq" id="WP_263732822.1">
    <property type="nucleotide sequence ID" value="NZ_JAOWKY010000001.1"/>
</dbReference>
<sequence length="43" mass="4242">MKIVFALAALAALASCGADGPPRAPASTFDPDLTVSGQVQIGI</sequence>
<protein>
    <recommendedName>
        <fullName evidence="4">Argininosuccinate lyase</fullName>
    </recommendedName>
</protein>
<dbReference type="PROSITE" id="PS51257">
    <property type="entry name" value="PROKAR_LIPOPROTEIN"/>
    <property type="match status" value="1"/>
</dbReference>